<keyword evidence="3" id="KW-1185">Reference proteome</keyword>
<protein>
    <submittedName>
        <fullName evidence="2">Uncharacterized protein</fullName>
    </submittedName>
</protein>
<reference evidence="2 3" key="1">
    <citation type="submission" date="2024-09" db="EMBL/GenBank/DDBJ databases">
        <authorList>
            <person name="Sun Q."/>
            <person name="Mori K."/>
        </authorList>
    </citation>
    <scope>NUCLEOTIDE SEQUENCE [LARGE SCALE GENOMIC DNA]</scope>
    <source>
        <strain evidence="2 3">JCM 13852</strain>
    </source>
</reference>
<feature type="compositionally biased region" description="Pro residues" evidence="1">
    <location>
        <begin position="25"/>
        <end position="35"/>
    </location>
</feature>
<feature type="region of interest" description="Disordered" evidence="1">
    <location>
        <begin position="1"/>
        <end position="43"/>
    </location>
</feature>
<dbReference type="Proteomes" id="UP001589535">
    <property type="component" value="Unassembled WGS sequence"/>
</dbReference>
<dbReference type="RefSeq" id="WP_378198400.1">
    <property type="nucleotide sequence ID" value="NZ_JBHMBK010000021.1"/>
</dbReference>
<dbReference type="EMBL" id="JBHMBK010000021">
    <property type="protein sequence ID" value="MFB9687666.1"/>
    <property type="molecule type" value="Genomic_DNA"/>
</dbReference>
<proteinExistence type="predicted"/>
<evidence type="ECO:0000313" key="2">
    <source>
        <dbReference type="EMBL" id="MFB9687666.1"/>
    </source>
</evidence>
<name>A0ABV5U8F6_9PSEU</name>
<gene>
    <name evidence="2" type="ORF">ACFFTO_26100</name>
</gene>
<evidence type="ECO:0000256" key="1">
    <source>
        <dbReference type="SAM" id="MobiDB-lite"/>
    </source>
</evidence>
<evidence type="ECO:0000313" key="3">
    <source>
        <dbReference type="Proteomes" id="UP001589535"/>
    </source>
</evidence>
<organism evidence="2 3">
    <name type="scientific">Amycolatopsis plumensis</name>
    <dbReference type="NCBI Taxonomy" id="236508"/>
    <lineage>
        <taxon>Bacteria</taxon>
        <taxon>Bacillati</taxon>
        <taxon>Actinomycetota</taxon>
        <taxon>Actinomycetes</taxon>
        <taxon>Pseudonocardiales</taxon>
        <taxon>Pseudonocardiaceae</taxon>
        <taxon>Amycolatopsis</taxon>
    </lineage>
</organism>
<accession>A0ABV5U8F6</accession>
<feature type="compositionally biased region" description="Pro residues" evidence="1">
    <location>
        <begin position="1"/>
        <end position="16"/>
    </location>
</feature>
<sequence>MSPQQPQPAQPAPTRPAYPTRRPGPTTPVAPPRPTRSPTRVHADLGAEIEAYVDELVAAAPPFTREQEDHLRAIFAPAYERLTARRVSAAA</sequence>
<comment type="caution">
    <text evidence="2">The sequence shown here is derived from an EMBL/GenBank/DDBJ whole genome shotgun (WGS) entry which is preliminary data.</text>
</comment>